<sequence length="92" mass="9906">MFGKSNIWTSKGSNMALLVMINCFGCSSFDGGVDDLQEQLTILWIHDENTTIDWLGGQVAFNSSVDSHSVDIGVIDEQLGVVTEQLSIIGGV</sequence>
<accession>A0A9P8QH45</accession>
<keyword evidence="2" id="KW-1185">Reference proteome</keyword>
<dbReference type="OrthoDB" id="10671679at2759"/>
<dbReference type="EMBL" id="JAEUBG010000192">
    <property type="protein sequence ID" value="KAH3688720.1"/>
    <property type="molecule type" value="Genomic_DNA"/>
</dbReference>
<dbReference type="Proteomes" id="UP000774326">
    <property type="component" value="Unassembled WGS sequence"/>
</dbReference>
<dbReference type="AlphaFoldDB" id="A0A9P8QH45"/>
<reference evidence="1" key="1">
    <citation type="journal article" date="2021" name="Open Biol.">
        <title>Shared evolutionary footprints suggest mitochondrial oxidative damage underlies multiple complex I losses in fungi.</title>
        <authorList>
            <person name="Schikora-Tamarit M.A."/>
            <person name="Marcet-Houben M."/>
            <person name="Nosek J."/>
            <person name="Gabaldon T."/>
        </authorList>
    </citation>
    <scope>NUCLEOTIDE SEQUENCE</scope>
    <source>
        <strain evidence="1">CBS2887</strain>
    </source>
</reference>
<evidence type="ECO:0000313" key="2">
    <source>
        <dbReference type="Proteomes" id="UP000774326"/>
    </source>
</evidence>
<organism evidence="1 2">
    <name type="scientific">Wickerhamomyces pijperi</name>
    <name type="common">Yeast</name>
    <name type="synonym">Pichia pijperi</name>
    <dbReference type="NCBI Taxonomy" id="599730"/>
    <lineage>
        <taxon>Eukaryota</taxon>
        <taxon>Fungi</taxon>
        <taxon>Dikarya</taxon>
        <taxon>Ascomycota</taxon>
        <taxon>Saccharomycotina</taxon>
        <taxon>Saccharomycetes</taxon>
        <taxon>Phaffomycetales</taxon>
        <taxon>Wickerhamomycetaceae</taxon>
        <taxon>Wickerhamomyces</taxon>
    </lineage>
</organism>
<name>A0A9P8QH45_WICPI</name>
<gene>
    <name evidence="1" type="ORF">WICPIJ_000320</name>
</gene>
<protein>
    <submittedName>
        <fullName evidence="1">Uncharacterized protein</fullName>
    </submittedName>
</protein>
<proteinExistence type="predicted"/>
<reference evidence="1" key="2">
    <citation type="submission" date="2021-01" db="EMBL/GenBank/DDBJ databases">
        <authorList>
            <person name="Schikora-Tamarit M.A."/>
        </authorList>
    </citation>
    <scope>NUCLEOTIDE SEQUENCE</scope>
    <source>
        <strain evidence="1">CBS2887</strain>
    </source>
</reference>
<evidence type="ECO:0000313" key="1">
    <source>
        <dbReference type="EMBL" id="KAH3688720.1"/>
    </source>
</evidence>
<comment type="caution">
    <text evidence="1">The sequence shown here is derived from an EMBL/GenBank/DDBJ whole genome shotgun (WGS) entry which is preliminary data.</text>
</comment>